<accession>A0A8D9E153</accession>
<dbReference type="AlphaFoldDB" id="A0A8D9E153"/>
<protein>
    <submittedName>
        <fullName evidence="1">Uncharacterized protein</fullName>
    </submittedName>
</protein>
<reference evidence="1" key="1">
    <citation type="submission" date="2021-05" db="EMBL/GenBank/DDBJ databases">
        <authorList>
            <person name="Alioto T."/>
            <person name="Alioto T."/>
            <person name="Gomez Garrido J."/>
        </authorList>
    </citation>
    <scope>NUCLEOTIDE SEQUENCE</scope>
</reference>
<evidence type="ECO:0000313" key="1">
    <source>
        <dbReference type="EMBL" id="CAG6735479.1"/>
    </source>
</evidence>
<proteinExistence type="predicted"/>
<sequence length="128" mass="14818">MLFVTLPLSSTGNSNSKDHDNDCFIVMHFVHYNVYLSSFHVGKFWTAVLPLELYFVNICDDCAIARCKIYVRGVNLVTIYTCLWDMCNLGQFIHVFFRRGLEGTLKEIEERRMDRKGESHATIPGTKF</sequence>
<name>A0A8D9E153_9HEMI</name>
<organism evidence="1">
    <name type="scientific">Cacopsylla melanoneura</name>
    <dbReference type="NCBI Taxonomy" id="428564"/>
    <lineage>
        <taxon>Eukaryota</taxon>
        <taxon>Metazoa</taxon>
        <taxon>Ecdysozoa</taxon>
        <taxon>Arthropoda</taxon>
        <taxon>Hexapoda</taxon>
        <taxon>Insecta</taxon>
        <taxon>Pterygota</taxon>
        <taxon>Neoptera</taxon>
        <taxon>Paraneoptera</taxon>
        <taxon>Hemiptera</taxon>
        <taxon>Sternorrhyncha</taxon>
        <taxon>Psylloidea</taxon>
        <taxon>Psyllidae</taxon>
        <taxon>Psyllinae</taxon>
        <taxon>Cacopsylla</taxon>
    </lineage>
</organism>
<dbReference type="EMBL" id="HBUF01395809">
    <property type="protein sequence ID" value="CAG6735479.1"/>
    <property type="molecule type" value="Transcribed_RNA"/>
</dbReference>